<evidence type="ECO:0000256" key="2">
    <source>
        <dbReference type="ARBA" id="ARBA00022448"/>
    </source>
</evidence>
<feature type="transmembrane region" description="Helical" evidence="6">
    <location>
        <begin position="56"/>
        <end position="73"/>
    </location>
</feature>
<feature type="transmembrane region" description="Helical" evidence="6">
    <location>
        <begin position="278"/>
        <end position="298"/>
    </location>
</feature>
<gene>
    <name evidence="7" type="ORF">ACFSBL_00080</name>
</gene>
<comment type="subcellular location">
    <subcellularLocation>
        <location evidence="1">Membrane</location>
        <topology evidence="1">Multi-pass membrane protein</topology>
    </subcellularLocation>
</comment>
<keyword evidence="8" id="KW-1185">Reference proteome</keyword>
<feature type="transmembrane region" description="Helical" evidence="6">
    <location>
        <begin position="355"/>
        <end position="374"/>
    </location>
</feature>
<dbReference type="CDD" id="cd01115">
    <property type="entry name" value="SLC13_permease"/>
    <property type="match status" value="1"/>
</dbReference>
<protein>
    <submittedName>
        <fullName evidence="7">SLC13 family permease</fullName>
    </submittedName>
</protein>
<dbReference type="InterPro" id="IPR001898">
    <property type="entry name" value="SLC13A/DASS"/>
</dbReference>
<keyword evidence="4 6" id="KW-1133">Transmembrane helix</keyword>
<evidence type="ECO:0000256" key="4">
    <source>
        <dbReference type="ARBA" id="ARBA00022989"/>
    </source>
</evidence>
<feature type="transmembrane region" description="Helical" evidence="6">
    <location>
        <begin position="220"/>
        <end position="247"/>
    </location>
</feature>
<feature type="transmembrane region" description="Helical" evidence="6">
    <location>
        <begin position="416"/>
        <end position="434"/>
    </location>
</feature>
<keyword evidence="5 6" id="KW-0472">Membrane</keyword>
<feature type="transmembrane region" description="Helical" evidence="6">
    <location>
        <begin position="110"/>
        <end position="140"/>
    </location>
</feature>
<evidence type="ECO:0000256" key="6">
    <source>
        <dbReference type="SAM" id="Phobius"/>
    </source>
</evidence>
<proteinExistence type="predicted"/>
<comment type="caution">
    <text evidence="7">The sequence shown here is derived from an EMBL/GenBank/DDBJ whole genome shotgun (WGS) entry which is preliminary data.</text>
</comment>
<keyword evidence="2" id="KW-0813">Transport</keyword>
<feature type="transmembrane region" description="Helical" evidence="6">
    <location>
        <begin position="177"/>
        <end position="200"/>
    </location>
</feature>
<feature type="transmembrane region" description="Helical" evidence="6">
    <location>
        <begin position="318"/>
        <end position="343"/>
    </location>
</feature>
<evidence type="ECO:0000256" key="5">
    <source>
        <dbReference type="ARBA" id="ARBA00023136"/>
    </source>
</evidence>
<dbReference type="PANTHER" id="PTHR10283">
    <property type="entry name" value="SOLUTE CARRIER FAMILY 13 MEMBER"/>
    <property type="match status" value="1"/>
</dbReference>
<keyword evidence="3 6" id="KW-0812">Transmembrane</keyword>
<name>A0ABD6DF36_9EURY</name>
<evidence type="ECO:0000313" key="7">
    <source>
        <dbReference type="EMBL" id="MFD1644073.1"/>
    </source>
</evidence>
<feature type="transmembrane region" description="Helical" evidence="6">
    <location>
        <begin position="486"/>
        <end position="510"/>
    </location>
</feature>
<sequence>MTSILGSRRVALVLAVLLTAIVATVPTDSTLTVAGQYAVATMVFAAVLWVTGAIPLPLTALTVPILLTLFGVYSDFGDAVAGFADPVIFLLLAGFMFAEALQRHDVDRRIALAILVRFGTSARGLVLGVMVATALLSMVISNTATVAMMVPIVLGIVESVTDLAAVESTDDDDATNLQVGMLLGVAYAASLGGVGTLIGTPPNAIVVGQLNELLDFEITFVEWLAIGLPMVVVTLPVAWVLLTYVVYPPRRYDVTRAREQAREQLRSMGPLSPAARRTVAIFGSTALLWLLGGFEAAFDGVLPEQWYVTLFGGAGETVFGTTGHAGVLYYVLVALLAIPTLVVTESVAWDDLTDIDWGTLILLGGGISLANGLADTNATVWLADVTLNALTGTPLVVLLLVIVTMTVLVGELASNTAMAAILAPLLINVGPAYAGAVGASSELTSVFLAVTGAIAASYGFALPVATPPNAIVFGAGYVDREHMLRAGILLDVVVILITTGLAYLLIRVLWPVVLG</sequence>
<dbReference type="InterPro" id="IPR031312">
    <property type="entry name" value="Na/sul_symport_CS"/>
</dbReference>
<feature type="transmembrane region" description="Helical" evidence="6">
    <location>
        <begin position="386"/>
        <end position="409"/>
    </location>
</feature>
<dbReference type="AlphaFoldDB" id="A0ABD6DF36"/>
<evidence type="ECO:0000256" key="1">
    <source>
        <dbReference type="ARBA" id="ARBA00004141"/>
    </source>
</evidence>
<dbReference type="Pfam" id="PF00939">
    <property type="entry name" value="Na_sulph_symp"/>
    <property type="match status" value="1"/>
</dbReference>
<reference evidence="7 8" key="1">
    <citation type="journal article" date="2019" name="Int. J. Syst. Evol. Microbiol.">
        <title>The Global Catalogue of Microorganisms (GCM) 10K type strain sequencing project: providing services to taxonomists for standard genome sequencing and annotation.</title>
        <authorList>
            <consortium name="The Broad Institute Genomics Platform"/>
            <consortium name="The Broad Institute Genome Sequencing Center for Infectious Disease"/>
            <person name="Wu L."/>
            <person name="Ma J."/>
        </authorList>
    </citation>
    <scope>NUCLEOTIDE SEQUENCE [LARGE SCALE GENOMIC DNA]</scope>
    <source>
        <strain evidence="7 8">CGMCC 1.10390</strain>
    </source>
</reference>
<organism evidence="7 8">
    <name type="scientific">Haloarchaeobius litoreus</name>
    <dbReference type="NCBI Taxonomy" id="755306"/>
    <lineage>
        <taxon>Archaea</taxon>
        <taxon>Methanobacteriati</taxon>
        <taxon>Methanobacteriota</taxon>
        <taxon>Stenosarchaea group</taxon>
        <taxon>Halobacteria</taxon>
        <taxon>Halobacteriales</taxon>
        <taxon>Halorubellaceae</taxon>
        <taxon>Haloarchaeobius</taxon>
    </lineage>
</organism>
<feature type="transmembrane region" description="Helical" evidence="6">
    <location>
        <begin position="146"/>
        <end position="165"/>
    </location>
</feature>
<feature type="transmembrane region" description="Helical" evidence="6">
    <location>
        <begin position="446"/>
        <end position="465"/>
    </location>
</feature>
<dbReference type="RefSeq" id="WP_256399356.1">
    <property type="nucleotide sequence ID" value="NZ_JANHJR010000002.1"/>
</dbReference>
<dbReference type="NCBIfam" id="TIGR00785">
    <property type="entry name" value="dass"/>
    <property type="match status" value="1"/>
</dbReference>
<evidence type="ECO:0000256" key="3">
    <source>
        <dbReference type="ARBA" id="ARBA00022692"/>
    </source>
</evidence>
<accession>A0ABD6DF36</accession>
<dbReference type="PANTHER" id="PTHR10283:SF82">
    <property type="entry name" value="SOLUTE CARRIER FAMILY 13 MEMBER 2"/>
    <property type="match status" value="1"/>
</dbReference>
<dbReference type="GO" id="GO:0015141">
    <property type="term" value="F:succinate transmembrane transporter activity"/>
    <property type="evidence" value="ECO:0007669"/>
    <property type="project" value="UniProtKB-ARBA"/>
</dbReference>
<feature type="transmembrane region" description="Helical" evidence="6">
    <location>
        <begin position="79"/>
        <end position="98"/>
    </location>
</feature>
<dbReference type="PROSITE" id="PS01271">
    <property type="entry name" value="NA_SULFATE"/>
    <property type="match status" value="1"/>
</dbReference>
<dbReference type="EMBL" id="JBHUDO010000001">
    <property type="protein sequence ID" value="MFD1644073.1"/>
    <property type="molecule type" value="Genomic_DNA"/>
</dbReference>
<evidence type="ECO:0000313" key="8">
    <source>
        <dbReference type="Proteomes" id="UP001597034"/>
    </source>
</evidence>
<dbReference type="Proteomes" id="UP001597034">
    <property type="component" value="Unassembled WGS sequence"/>
</dbReference>
<dbReference type="GO" id="GO:0016020">
    <property type="term" value="C:membrane"/>
    <property type="evidence" value="ECO:0007669"/>
    <property type="project" value="UniProtKB-SubCell"/>
</dbReference>